<organism evidence="2 3">
    <name type="scientific">Anaerotalea alkaliphila</name>
    <dbReference type="NCBI Taxonomy" id="2662126"/>
    <lineage>
        <taxon>Bacteria</taxon>
        <taxon>Bacillati</taxon>
        <taxon>Bacillota</taxon>
        <taxon>Clostridia</taxon>
        <taxon>Eubacteriales</taxon>
        <taxon>Anaerotalea</taxon>
    </lineage>
</organism>
<evidence type="ECO:0000313" key="2">
    <source>
        <dbReference type="EMBL" id="NDL66643.1"/>
    </source>
</evidence>
<dbReference type="InterPro" id="IPR024529">
    <property type="entry name" value="ECF_trnsprt_substrate-spec"/>
</dbReference>
<dbReference type="RefSeq" id="WP_162369368.1">
    <property type="nucleotide sequence ID" value="NZ_JAAEEH010000004.1"/>
</dbReference>
<comment type="caution">
    <text evidence="2">The sequence shown here is derived from an EMBL/GenBank/DDBJ whole genome shotgun (WGS) entry which is preliminary data.</text>
</comment>
<dbReference type="Proteomes" id="UP000461585">
    <property type="component" value="Unassembled WGS sequence"/>
</dbReference>
<keyword evidence="3" id="KW-1185">Reference proteome</keyword>
<keyword evidence="1" id="KW-0472">Membrane</keyword>
<dbReference type="AlphaFoldDB" id="A0A7X5HU09"/>
<evidence type="ECO:0000313" key="3">
    <source>
        <dbReference type="Proteomes" id="UP000461585"/>
    </source>
</evidence>
<keyword evidence="1" id="KW-0812">Transmembrane</keyword>
<gene>
    <name evidence="2" type="ORF">GXN74_02625</name>
</gene>
<feature type="transmembrane region" description="Helical" evidence="1">
    <location>
        <begin position="75"/>
        <end position="100"/>
    </location>
</feature>
<name>A0A7X5HU09_9FIRM</name>
<dbReference type="GO" id="GO:0022857">
    <property type="term" value="F:transmembrane transporter activity"/>
    <property type="evidence" value="ECO:0007669"/>
    <property type="project" value="InterPro"/>
</dbReference>
<keyword evidence="1" id="KW-1133">Transmembrane helix</keyword>
<dbReference type="Pfam" id="PF12822">
    <property type="entry name" value="ECF_trnsprt"/>
    <property type="match status" value="1"/>
</dbReference>
<sequence>MAKTATKKLVLAGLFLALGLVLPFLTGQVPALGNRLLPMHIPVLLCGFVCGWPYGLAVGFITPLFRSLLFGMPPLFPMAAAMAFELAAYGGATGILYRIFPKRPGYVYGTLLLAMLGGRIVWGGASLFLLGLAGAPFTWQLFLAGAFLNALPGIAIQLLLIPVLVLALQKVPGGKGLL</sequence>
<accession>A0A7X5HU09</accession>
<protein>
    <submittedName>
        <fullName evidence="2">ECF transporter S component</fullName>
    </submittedName>
</protein>
<dbReference type="EMBL" id="JAAEEH010000004">
    <property type="protein sequence ID" value="NDL66643.1"/>
    <property type="molecule type" value="Genomic_DNA"/>
</dbReference>
<proteinExistence type="predicted"/>
<reference evidence="2 3" key="1">
    <citation type="submission" date="2020-01" db="EMBL/GenBank/DDBJ databases">
        <title>Anaeroalcalibacter tamaniensis gen. nov., sp. nov., moderately halophilic strictly anaerobic fermenter bacterium from mud volcano of Taman peninsula.</title>
        <authorList>
            <person name="Frolova A."/>
            <person name="Merkel A.Y."/>
            <person name="Slobodkin A.I."/>
        </authorList>
    </citation>
    <scope>NUCLEOTIDE SEQUENCE [LARGE SCALE GENOMIC DNA]</scope>
    <source>
        <strain evidence="2 3">F-3ap</strain>
    </source>
</reference>
<feature type="transmembrane region" description="Helical" evidence="1">
    <location>
        <begin position="142"/>
        <end position="168"/>
    </location>
</feature>
<feature type="transmembrane region" description="Helical" evidence="1">
    <location>
        <begin position="41"/>
        <end position="63"/>
    </location>
</feature>
<evidence type="ECO:0000256" key="1">
    <source>
        <dbReference type="SAM" id="Phobius"/>
    </source>
</evidence>
<dbReference type="Gene3D" id="1.10.1760.20">
    <property type="match status" value="1"/>
</dbReference>